<evidence type="ECO:0000256" key="1">
    <source>
        <dbReference type="SAM" id="MobiDB-lite"/>
    </source>
</evidence>
<reference evidence="2" key="1">
    <citation type="submission" date="2014-09" db="EMBL/GenBank/DDBJ databases">
        <authorList>
            <person name="Magalhaes I.L.F."/>
            <person name="Oliveira U."/>
            <person name="Santos F.R."/>
            <person name="Vidigal T.H.D.A."/>
            <person name="Brescovit A.D."/>
            <person name="Santos A.J."/>
        </authorList>
    </citation>
    <scope>NUCLEOTIDE SEQUENCE</scope>
    <source>
        <tissue evidence="2">Shoot tissue taken approximately 20 cm above the soil surface</tissue>
    </source>
</reference>
<organism evidence="2">
    <name type="scientific">Arundo donax</name>
    <name type="common">Giant reed</name>
    <name type="synonym">Donax arundinaceus</name>
    <dbReference type="NCBI Taxonomy" id="35708"/>
    <lineage>
        <taxon>Eukaryota</taxon>
        <taxon>Viridiplantae</taxon>
        <taxon>Streptophyta</taxon>
        <taxon>Embryophyta</taxon>
        <taxon>Tracheophyta</taxon>
        <taxon>Spermatophyta</taxon>
        <taxon>Magnoliopsida</taxon>
        <taxon>Liliopsida</taxon>
        <taxon>Poales</taxon>
        <taxon>Poaceae</taxon>
        <taxon>PACMAD clade</taxon>
        <taxon>Arundinoideae</taxon>
        <taxon>Arundineae</taxon>
        <taxon>Arundo</taxon>
    </lineage>
</organism>
<sequence>MTDGWAWTIKKIDDIVVDLGKIAKESFDPCSCKCSMDANRLVLQLEEVVRSLQKLAIQSAELLDRQDVGHLEGEDAHTSVDPNDVVPYDYTSSESVTPCDDSDEYWWLPSESD</sequence>
<name>A0A0A8ZD39_ARUDO</name>
<dbReference type="AlphaFoldDB" id="A0A0A8ZD39"/>
<protein>
    <submittedName>
        <fullName evidence="2">Uncharacterized protein</fullName>
    </submittedName>
</protein>
<reference evidence="2" key="2">
    <citation type="journal article" date="2015" name="Data Brief">
        <title>Shoot transcriptome of the giant reed, Arundo donax.</title>
        <authorList>
            <person name="Barrero R.A."/>
            <person name="Guerrero F.D."/>
            <person name="Moolhuijzen P."/>
            <person name="Goolsby J.A."/>
            <person name="Tidwell J."/>
            <person name="Bellgard S.E."/>
            <person name="Bellgard M.I."/>
        </authorList>
    </citation>
    <scope>NUCLEOTIDE SEQUENCE</scope>
    <source>
        <tissue evidence="2">Shoot tissue taken approximately 20 cm above the soil surface</tissue>
    </source>
</reference>
<evidence type="ECO:0000313" key="2">
    <source>
        <dbReference type="EMBL" id="JAD36721.1"/>
    </source>
</evidence>
<feature type="region of interest" description="Disordered" evidence="1">
    <location>
        <begin position="72"/>
        <end position="103"/>
    </location>
</feature>
<dbReference type="EMBL" id="GBRH01261174">
    <property type="protein sequence ID" value="JAD36721.1"/>
    <property type="molecule type" value="Transcribed_RNA"/>
</dbReference>
<proteinExistence type="predicted"/>
<accession>A0A0A8ZD39</accession>